<dbReference type="RefSeq" id="XP_049127331.1">
    <property type="nucleotide sequence ID" value="XM_049271374.1"/>
</dbReference>
<sequence length="123" mass="13043">MAPKPAFALRSGLNLDYAPSRGDNGAPIADAIPNYGVTDGSKIDVEVVESDMRNSLVRNNFEKSSMDSKIAMGYSGLGIAMSAGTNSEAQNSQSSERNKSTKRMFGKYMVIIPLKSAVLSGCS</sequence>
<keyword evidence="2" id="KW-1185">Reference proteome</keyword>
<dbReference type="GeneID" id="73325964"/>
<dbReference type="Proteomes" id="UP001055115">
    <property type="component" value="Unassembled WGS sequence"/>
</dbReference>
<dbReference type="EMBL" id="BQXU01000011">
    <property type="protein sequence ID" value="GKT44981.1"/>
    <property type="molecule type" value="Genomic_DNA"/>
</dbReference>
<dbReference type="AlphaFoldDB" id="A0AA37LAC5"/>
<accession>A0AA37LAC5</accession>
<reference evidence="1 2" key="1">
    <citation type="submission" date="2022-03" db="EMBL/GenBank/DDBJ databases">
        <title>Genome data of Colletotrichum spp.</title>
        <authorList>
            <person name="Utami Y.D."/>
            <person name="Hiruma K."/>
        </authorList>
    </citation>
    <scope>NUCLEOTIDE SEQUENCE [LARGE SCALE GENOMIC DNA]</scope>
    <source>
        <strain evidence="1 2">MAFF 239500</strain>
    </source>
</reference>
<protein>
    <submittedName>
        <fullName evidence="1">Uncharacterized protein</fullName>
    </submittedName>
</protein>
<evidence type="ECO:0000313" key="1">
    <source>
        <dbReference type="EMBL" id="GKT44981.1"/>
    </source>
</evidence>
<organism evidence="1 2">
    <name type="scientific">Colletotrichum spaethianum</name>
    <dbReference type="NCBI Taxonomy" id="700344"/>
    <lineage>
        <taxon>Eukaryota</taxon>
        <taxon>Fungi</taxon>
        <taxon>Dikarya</taxon>
        <taxon>Ascomycota</taxon>
        <taxon>Pezizomycotina</taxon>
        <taxon>Sordariomycetes</taxon>
        <taxon>Hypocreomycetidae</taxon>
        <taxon>Glomerellales</taxon>
        <taxon>Glomerellaceae</taxon>
        <taxon>Colletotrichum</taxon>
        <taxon>Colletotrichum spaethianum species complex</taxon>
    </lineage>
</organism>
<name>A0AA37LAC5_9PEZI</name>
<gene>
    <name evidence="1" type="ORF">ColSpa_05162</name>
</gene>
<comment type="caution">
    <text evidence="1">The sequence shown here is derived from an EMBL/GenBank/DDBJ whole genome shotgun (WGS) entry which is preliminary data.</text>
</comment>
<evidence type="ECO:0000313" key="2">
    <source>
        <dbReference type="Proteomes" id="UP001055115"/>
    </source>
</evidence>
<proteinExistence type="predicted"/>